<dbReference type="CDD" id="cd02440">
    <property type="entry name" value="AdoMet_MTases"/>
    <property type="match status" value="1"/>
</dbReference>
<dbReference type="Pfam" id="PF13649">
    <property type="entry name" value="Methyltransf_25"/>
    <property type="match status" value="1"/>
</dbReference>
<proteinExistence type="predicted"/>
<feature type="domain" description="Methyltransferase" evidence="1">
    <location>
        <begin position="49"/>
        <end position="139"/>
    </location>
</feature>
<gene>
    <name evidence="2" type="ORF">CNX65_11685</name>
</gene>
<accession>A0A290Z4I7</accession>
<dbReference type="Gene3D" id="3.40.50.150">
    <property type="entry name" value="Vaccinia Virus protein VP39"/>
    <property type="match status" value="1"/>
</dbReference>
<dbReference type="KEGG" id="apre:CNX65_11685"/>
<dbReference type="PANTHER" id="PTHR42912:SF95">
    <property type="entry name" value="METHYLTRANSFERASE TYPE 11 DOMAIN-CONTAINING PROTEIN"/>
    <property type="match status" value="1"/>
</dbReference>
<sequence length="209" mass="21974">MTDPRSEATRASYDTVAESYQQLVSGLLPGMPFDRAVLAAFAELVDGPVLEVGCGTGLITAHLAGLGVDVSGVDLSPGMVEVARREHPDLRFEVGTMRELAVPADSLGGVVAWYSTVHAPTAELPAVFTELARVLKPGGHLMTAFKEGDRVTPLTRAYGHDVDLEVHWHPVDAVAGAIAAAGLTEIARLVRAPHGAEKGPQACLIARKP</sequence>
<keyword evidence="2" id="KW-0489">Methyltransferase</keyword>
<dbReference type="RefSeq" id="WP_096492805.1">
    <property type="nucleotide sequence ID" value="NZ_CP023445.1"/>
</dbReference>
<evidence type="ECO:0000313" key="3">
    <source>
        <dbReference type="Proteomes" id="UP000218505"/>
    </source>
</evidence>
<dbReference type="GO" id="GO:0032259">
    <property type="term" value="P:methylation"/>
    <property type="evidence" value="ECO:0007669"/>
    <property type="project" value="UniProtKB-KW"/>
</dbReference>
<keyword evidence="3" id="KW-1185">Reference proteome</keyword>
<keyword evidence="2" id="KW-0808">Transferase</keyword>
<dbReference type="EMBL" id="CP023445">
    <property type="protein sequence ID" value="ATE53873.1"/>
    <property type="molecule type" value="Genomic_DNA"/>
</dbReference>
<dbReference type="GO" id="GO:0008168">
    <property type="term" value="F:methyltransferase activity"/>
    <property type="evidence" value="ECO:0007669"/>
    <property type="project" value="UniProtKB-KW"/>
</dbReference>
<dbReference type="SUPFAM" id="SSF53335">
    <property type="entry name" value="S-adenosyl-L-methionine-dependent methyltransferases"/>
    <property type="match status" value="1"/>
</dbReference>
<evidence type="ECO:0000313" key="2">
    <source>
        <dbReference type="EMBL" id="ATE53873.1"/>
    </source>
</evidence>
<dbReference type="Proteomes" id="UP000218505">
    <property type="component" value="Chromosome"/>
</dbReference>
<reference evidence="2" key="1">
    <citation type="submission" date="2017-09" db="EMBL/GenBank/DDBJ databases">
        <title>Complete Genome Sequence of ansamitocin-producing Bacterium Actinosynnema pretiosum X47.</title>
        <authorList>
            <person name="Cao G."/>
            <person name="Zong G."/>
            <person name="Zhong C."/>
            <person name="Fu J."/>
        </authorList>
    </citation>
    <scope>NUCLEOTIDE SEQUENCE [LARGE SCALE GENOMIC DNA]</scope>
    <source>
        <strain evidence="2">X47</strain>
    </source>
</reference>
<dbReference type="PANTHER" id="PTHR42912">
    <property type="entry name" value="METHYLTRANSFERASE"/>
    <property type="match status" value="1"/>
</dbReference>
<protein>
    <submittedName>
        <fullName evidence="2">SAM-dependent methyltransferase</fullName>
    </submittedName>
</protein>
<dbReference type="InterPro" id="IPR050508">
    <property type="entry name" value="Methyltransf_Superfamily"/>
</dbReference>
<organism evidence="2 3">
    <name type="scientific">Actinosynnema pretiosum</name>
    <dbReference type="NCBI Taxonomy" id="42197"/>
    <lineage>
        <taxon>Bacteria</taxon>
        <taxon>Bacillati</taxon>
        <taxon>Actinomycetota</taxon>
        <taxon>Actinomycetes</taxon>
        <taxon>Pseudonocardiales</taxon>
        <taxon>Pseudonocardiaceae</taxon>
        <taxon>Actinosynnema</taxon>
    </lineage>
</organism>
<dbReference type="InterPro" id="IPR029063">
    <property type="entry name" value="SAM-dependent_MTases_sf"/>
</dbReference>
<dbReference type="InterPro" id="IPR041698">
    <property type="entry name" value="Methyltransf_25"/>
</dbReference>
<evidence type="ECO:0000259" key="1">
    <source>
        <dbReference type="Pfam" id="PF13649"/>
    </source>
</evidence>
<dbReference type="AlphaFoldDB" id="A0A290Z4I7"/>
<name>A0A290Z4I7_9PSEU</name>